<reference evidence="2 3" key="1">
    <citation type="journal article" date="2019" name="Int. J. Syst. Evol. Microbiol.">
        <title>The Global Catalogue of Microorganisms (GCM) 10K type strain sequencing project: providing services to taxonomists for standard genome sequencing and annotation.</title>
        <authorList>
            <consortium name="The Broad Institute Genomics Platform"/>
            <consortium name="The Broad Institute Genome Sequencing Center for Infectious Disease"/>
            <person name="Wu L."/>
            <person name="Ma J."/>
        </authorList>
    </citation>
    <scope>NUCLEOTIDE SEQUENCE [LARGE SCALE GENOMIC DNA]</scope>
    <source>
        <strain evidence="2 3">JCM 15572</strain>
    </source>
</reference>
<evidence type="ECO:0000313" key="2">
    <source>
        <dbReference type="EMBL" id="GAA1581462.1"/>
    </source>
</evidence>
<proteinExistence type="predicted"/>
<dbReference type="Proteomes" id="UP001501705">
    <property type="component" value="Unassembled WGS sequence"/>
</dbReference>
<feature type="region of interest" description="Disordered" evidence="1">
    <location>
        <begin position="1"/>
        <end position="29"/>
    </location>
</feature>
<evidence type="ECO:0000313" key="3">
    <source>
        <dbReference type="Proteomes" id="UP001501705"/>
    </source>
</evidence>
<protein>
    <recommendedName>
        <fullName evidence="4">DUF5709 domain-containing protein</fullName>
    </recommendedName>
</protein>
<feature type="region of interest" description="Disordered" evidence="1">
    <location>
        <begin position="49"/>
        <end position="118"/>
    </location>
</feature>
<evidence type="ECO:0008006" key="4">
    <source>
        <dbReference type="Google" id="ProtNLM"/>
    </source>
</evidence>
<dbReference type="EMBL" id="BAAAPH010000013">
    <property type="protein sequence ID" value="GAA1581462.1"/>
    <property type="molecule type" value="Genomic_DNA"/>
</dbReference>
<accession>A0ABN2DNP1</accession>
<keyword evidence="3" id="KW-1185">Reference proteome</keyword>
<organism evidence="2 3">
    <name type="scientific">Kribbella hippodromi</name>
    <dbReference type="NCBI Taxonomy" id="434347"/>
    <lineage>
        <taxon>Bacteria</taxon>
        <taxon>Bacillati</taxon>
        <taxon>Actinomycetota</taxon>
        <taxon>Actinomycetes</taxon>
        <taxon>Propionibacteriales</taxon>
        <taxon>Kribbellaceae</taxon>
        <taxon>Kribbella</taxon>
    </lineage>
</organism>
<feature type="compositionally biased region" description="Acidic residues" evidence="1">
    <location>
        <begin position="56"/>
        <end position="103"/>
    </location>
</feature>
<name>A0ABN2DNP1_9ACTN</name>
<gene>
    <name evidence="2" type="ORF">GCM10009804_42620</name>
</gene>
<comment type="caution">
    <text evidence="2">The sequence shown here is derived from an EMBL/GenBank/DDBJ whole genome shotgun (WGS) entry which is preliminary data.</text>
</comment>
<feature type="compositionally biased region" description="Polar residues" evidence="1">
    <location>
        <begin position="7"/>
        <end position="17"/>
    </location>
</feature>
<sequence length="118" mass="13001">MPPSGPDQVTDQVTARVTKQGRDHAGEDTIFAGIGSSVIHRGRRSPISARQAALVPEDEELPEDELPDELFAAVDEDEEDDEESEDEEPDDDEPDEPELDDSDFAGTELLPDERLSVR</sequence>
<evidence type="ECO:0000256" key="1">
    <source>
        <dbReference type="SAM" id="MobiDB-lite"/>
    </source>
</evidence>